<comment type="caution">
    <text evidence="1">The sequence shown here is derived from an EMBL/GenBank/DDBJ whole genome shotgun (WGS) entry which is preliminary data.</text>
</comment>
<dbReference type="Proteomes" id="UP001320706">
    <property type="component" value="Unassembled WGS sequence"/>
</dbReference>
<evidence type="ECO:0000313" key="1">
    <source>
        <dbReference type="EMBL" id="KAK8217343.1"/>
    </source>
</evidence>
<protein>
    <submittedName>
        <fullName evidence="1">Uncharacterized protein</fullName>
    </submittedName>
</protein>
<accession>A0ACC3SNC5</accession>
<proteinExistence type="predicted"/>
<keyword evidence="2" id="KW-1185">Reference proteome</keyword>
<dbReference type="EMBL" id="JAMKPW020000006">
    <property type="protein sequence ID" value="KAK8217343.1"/>
    <property type="molecule type" value="Genomic_DNA"/>
</dbReference>
<name>A0ACC3SNC5_9PEZI</name>
<sequence length="227" mass="24107">MYFDAAPNTGTPYRRCVGAATAATVQGPYTPQASPIVCGENKYGWIDASGFVDTTANPQQRYILYKLDGTNPGDPSAPTPNPRVPSQILIQQVDFDNGVTPLGSASTILQSVGDSTDYGTVEAPSLIVNPNPSPRTGGYVLFYSSGFYMNNTYTVSYATAQNVTGPYTKQGVLLETGSYGLSAPGGADVVRDGSKMVFHANAGREWNGTRYMWTGEVMIVGTNVTVT</sequence>
<gene>
    <name evidence="1" type="ORF">M8818_001596</name>
</gene>
<evidence type="ECO:0000313" key="2">
    <source>
        <dbReference type="Proteomes" id="UP001320706"/>
    </source>
</evidence>
<organism evidence="1 2">
    <name type="scientific">Zalaria obscura</name>
    <dbReference type="NCBI Taxonomy" id="2024903"/>
    <lineage>
        <taxon>Eukaryota</taxon>
        <taxon>Fungi</taxon>
        <taxon>Dikarya</taxon>
        <taxon>Ascomycota</taxon>
        <taxon>Pezizomycotina</taxon>
        <taxon>Dothideomycetes</taxon>
        <taxon>Dothideomycetidae</taxon>
        <taxon>Dothideales</taxon>
        <taxon>Zalariaceae</taxon>
        <taxon>Zalaria</taxon>
    </lineage>
</organism>
<reference evidence="1" key="1">
    <citation type="submission" date="2024-02" db="EMBL/GenBank/DDBJ databases">
        <title>Metagenome Assembled Genome of Zalaria obscura JY119.</title>
        <authorList>
            <person name="Vighnesh L."/>
            <person name="Jagadeeshwari U."/>
            <person name="Venkata Ramana C."/>
            <person name="Sasikala C."/>
        </authorList>
    </citation>
    <scope>NUCLEOTIDE SEQUENCE</scope>
    <source>
        <strain evidence="1">JY119</strain>
    </source>
</reference>